<proteinExistence type="predicted"/>
<protein>
    <submittedName>
        <fullName evidence="1">Uncharacterized protein</fullName>
    </submittedName>
</protein>
<comment type="caution">
    <text evidence="1">The sequence shown here is derived from an EMBL/GenBank/DDBJ whole genome shotgun (WGS) entry which is preliminary data.</text>
</comment>
<accession>A0AAN4Z469</accession>
<feature type="non-terminal residue" evidence="1">
    <location>
        <position position="123"/>
    </location>
</feature>
<dbReference type="EMBL" id="BTRK01000001">
    <property type="protein sequence ID" value="GMR33938.1"/>
    <property type="molecule type" value="Genomic_DNA"/>
</dbReference>
<dbReference type="AlphaFoldDB" id="A0AAN4Z469"/>
<dbReference type="Proteomes" id="UP001328107">
    <property type="component" value="Unassembled WGS sequence"/>
</dbReference>
<sequence length="123" mass="14238">CDVIKLPKKDEEIEIEKADYLPQFGSPELQLKFAMGAADVAMSDDEAAKIFKSEHVGSVEEARKYFEGMLYTTSGNNLLTFFYNYLESMPIKDEEKDLEKIQKIRNTNERKKKVFIEMMIPSK</sequence>
<evidence type="ECO:0000313" key="2">
    <source>
        <dbReference type="Proteomes" id="UP001328107"/>
    </source>
</evidence>
<name>A0AAN4Z469_9BILA</name>
<organism evidence="1 2">
    <name type="scientific">Pristionchus mayeri</name>
    <dbReference type="NCBI Taxonomy" id="1317129"/>
    <lineage>
        <taxon>Eukaryota</taxon>
        <taxon>Metazoa</taxon>
        <taxon>Ecdysozoa</taxon>
        <taxon>Nematoda</taxon>
        <taxon>Chromadorea</taxon>
        <taxon>Rhabditida</taxon>
        <taxon>Rhabditina</taxon>
        <taxon>Diplogasteromorpha</taxon>
        <taxon>Diplogasteroidea</taxon>
        <taxon>Neodiplogasteridae</taxon>
        <taxon>Pristionchus</taxon>
    </lineage>
</organism>
<feature type="non-terminal residue" evidence="1">
    <location>
        <position position="1"/>
    </location>
</feature>
<gene>
    <name evidence="1" type="ORF">PMAYCL1PPCAC_04133</name>
</gene>
<evidence type="ECO:0000313" key="1">
    <source>
        <dbReference type="EMBL" id="GMR33938.1"/>
    </source>
</evidence>
<reference evidence="2" key="1">
    <citation type="submission" date="2022-10" db="EMBL/GenBank/DDBJ databases">
        <title>Genome assembly of Pristionchus species.</title>
        <authorList>
            <person name="Yoshida K."/>
            <person name="Sommer R.J."/>
        </authorList>
    </citation>
    <scope>NUCLEOTIDE SEQUENCE [LARGE SCALE GENOMIC DNA]</scope>
    <source>
        <strain evidence="2">RS5460</strain>
    </source>
</reference>
<keyword evidence="2" id="KW-1185">Reference proteome</keyword>